<dbReference type="NCBIfam" id="NF004675">
    <property type="entry name" value="PRK06019.1-1"/>
    <property type="match status" value="1"/>
</dbReference>
<feature type="binding site" evidence="4">
    <location>
        <position position="109"/>
    </location>
    <ligand>
        <name>ATP</name>
        <dbReference type="ChEBI" id="CHEBI:30616"/>
    </ligand>
</feature>
<dbReference type="GO" id="GO:0004638">
    <property type="term" value="F:phosphoribosylaminoimidazole carboxylase activity"/>
    <property type="evidence" value="ECO:0007669"/>
    <property type="project" value="InterPro"/>
</dbReference>
<dbReference type="GO" id="GO:0006189">
    <property type="term" value="P:'de novo' IMP biosynthetic process"/>
    <property type="evidence" value="ECO:0007669"/>
    <property type="project" value="UniProtKB-UniRule"/>
</dbReference>
<dbReference type="SUPFAM" id="SSF52440">
    <property type="entry name" value="PreATP-grasp domain"/>
    <property type="match status" value="1"/>
</dbReference>
<comment type="pathway">
    <text evidence="4 5">Purine metabolism; IMP biosynthesis via de novo pathway; 5-amino-1-(5-phospho-D-ribosyl)imidazole-4-carboxylate from 5-amino-1-(5-phospho-D-ribosyl)imidazole (N5-CAIR route): step 1/2.</text>
</comment>
<comment type="similarity">
    <text evidence="4 5">Belongs to the PurK/PurT family.</text>
</comment>
<feature type="binding site" evidence="4">
    <location>
        <begin position="184"/>
        <end position="187"/>
    </location>
    <ligand>
        <name>ATP</name>
        <dbReference type="ChEBI" id="CHEBI:30616"/>
    </ligand>
</feature>
<dbReference type="InterPro" id="IPR011054">
    <property type="entry name" value="Rudment_hybrid_motif"/>
</dbReference>
<comment type="subunit">
    <text evidence="4 5">Homodimer.</text>
</comment>
<evidence type="ECO:0000313" key="8">
    <source>
        <dbReference type="Proteomes" id="UP000184447"/>
    </source>
</evidence>
<dbReference type="NCBIfam" id="NF004679">
    <property type="entry name" value="PRK06019.1-5"/>
    <property type="match status" value="1"/>
</dbReference>
<feature type="binding site" evidence="4">
    <location>
        <position position="215"/>
    </location>
    <ligand>
        <name>ATP</name>
        <dbReference type="ChEBI" id="CHEBI:30616"/>
    </ligand>
</feature>
<dbReference type="InterPro" id="IPR040686">
    <property type="entry name" value="PurK_C"/>
</dbReference>
<dbReference type="GO" id="GO:0034028">
    <property type="term" value="F:5-(carboxyamino)imidazole ribonucleotide synthase activity"/>
    <property type="evidence" value="ECO:0007669"/>
    <property type="project" value="UniProtKB-UniRule"/>
</dbReference>
<dbReference type="InterPro" id="IPR005875">
    <property type="entry name" value="PurK"/>
</dbReference>
<feature type="binding site" evidence="4">
    <location>
        <position position="149"/>
    </location>
    <ligand>
        <name>ATP</name>
        <dbReference type="ChEBI" id="CHEBI:30616"/>
    </ligand>
</feature>
<dbReference type="Pfam" id="PF17769">
    <property type="entry name" value="PurK_C"/>
    <property type="match status" value="1"/>
</dbReference>
<keyword evidence="3 4" id="KW-0067">ATP-binding</keyword>
<comment type="function">
    <text evidence="4">Catalyzes the ATP-dependent conversion of 5-aminoimidazole ribonucleotide (AIR) and HCO(3)(-) to N5-carboxyaminoimidazole ribonucleotide (N5-CAIR).</text>
</comment>
<protein>
    <recommendedName>
        <fullName evidence="4 5">N5-carboxyaminoimidazole ribonucleotide synthase</fullName>
        <shortName evidence="4 5">N5-CAIR synthase</shortName>
        <ecNumber evidence="4 5">6.3.4.18</ecNumber>
    </recommendedName>
    <alternativeName>
        <fullName evidence="4 5">5-(carboxyamino)imidazole ribonucleotide synthetase</fullName>
    </alternativeName>
</protein>
<organism evidence="7 8">
    <name type="scientific">Clostridium grantii DSM 8605</name>
    <dbReference type="NCBI Taxonomy" id="1121316"/>
    <lineage>
        <taxon>Bacteria</taxon>
        <taxon>Bacillati</taxon>
        <taxon>Bacillota</taxon>
        <taxon>Clostridia</taxon>
        <taxon>Eubacteriales</taxon>
        <taxon>Clostridiaceae</taxon>
        <taxon>Clostridium</taxon>
    </lineage>
</organism>
<feature type="binding site" evidence="4">
    <location>
        <begin position="269"/>
        <end position="270"/>
    </location>
    <ligand>
        <name>ATP</name>
        <dbReference type="ChEBI" id="CHEBI:30616"/>
    </ligand>
</feature>
<dbReference type="InterPro" id="IPR011761">
    <property type="entry name" value="ATP-grasp"/>
</dbReference>
<proteinExistence type="inferred from homology"/>
<keyword evidence="2 4" id="KW-0658">Purine biosynthesis</keyword>
<dbReference type="HAMAP" id="MF_01928">
    <property type="entry name" value="PurK"/>
    <property type="match status" value="1"/>
</dbReference>
<dbReference type="GO" id="GO:0005829">
    <property type="term" value="C:cytosol"/>
    <property type="evidence" value="ECO:0007669"/>
    <property type="project" value="TreeGrafter"/>
</dbReference>
<dbReference type="Pfam" id="PF02222">
    <property type="entry name" value="ATP-grasp"/>
    <property type="match status" value="1"/>
</dbReference>
<comment type="catalytic activity">
    <reaction evidence="4 5">
        <text>5-amino-1-(5-phospho-beta-D-ribosyl)imidazole + hydrogencarbonate + ATP = 5-carboxyamino-1-(5-phospho-D-ribosyl)imidazole + ADP + phosphate + 2 H(+)</text>
        <dbReference type="Rhea" id="RHEA:19317"/>
        <dbReference type="ChEBI" id="CHEBI:15378"/>
        <dbReference type="ChEBI" id="CHEBI:17544"/>
        <dbReference type="ChEBI" id="CHEBI:30616"/>
        <dbReference type="ChEBI" id="CHEBI:43474"/>
        <dbReference type="ChEBI" id="CHEBI:58730"/>
        <dbReference type="ChEBI" id="CHEBI:137981"/>
        <dbReference type="ChEBI" id="CHEBI:456216"/>
        <dbReference type="EC" id="6.3.4.18"/>
    </reaction>
</comment>
<dbReference type="SUPFAM" id="SSF56059">
    <property type="entry name" value="Glutathione synthetase ATP-binding domain-like"/>
    <property type="match status" value="1"/>
</dbReference>
<dbReference type="Gene3D" id="3.30.1490.20">
    <property type="entry name" value="ATP-grasp fold, A domain"/>
    <property type="match status" value="1"/>
</dbReference>
<dbReference type="Proteomes" id="UP000184447">
    <property type="component" value="Unassembled WGS sequence"/>
</dbReference>
<sequence>MINFTLNPPANIGIIGGGQLGKMLSIKAKSLGYTVTILDPNPFAPAMSVADHKIIANFSDVESIKKLANLCEVITYEFEHIDADILIDLENTGHIVIPSGKTLKLIQDKYEQKSFLKSINITVPEFYKVTNKEDLINCSKKLGFPFILKSSKGGYDGKGNCVIKSPTDLDWGFEQLNSTNLLAEKYINYSKELSILIAIGKNKECNHYPVVENIHEDSILRLTKAPAKISPSIENKIHEISMKIVESLDDIGLFCIEFFLTANGEVYINEIAPRPHNSGHYTLEACETSQFEQLLRIVTGLPLGSTDLIYPAAMVNVLGNEYVNGAYQYAGLSKILKDDKIYVHLYGKKNTHYLKKLGHITVCDSSLSLAVEKSLNALKNLEIKSND</sequence>
<gene>
    <name evidence="4 5" type="primary">purK</name>
    <name evidence="7" type="ORF">SAMN02745207_00080</name>
</gene>
<dbReference type="Pfam" id="PF22660">
    <property type="entry name" value="RS_preATP-grasp-like"/>
    <property type="match status" value="1"/>
</dbReference>
<dbReference type="NCBIfam" id="TIGR01161">
    <property type="entry name" value="purK"/>
    <property type="match status" value="1"/>
</dbReference>
<dbReference type="EC" id="6.3.4.18" evidence="4 5"/>
<evidence type="ECO:0000256" key="4">
    <source>
        <dbReference type="HAMAP-Rule" id="MF_01928"/>
    </source>
</evidence>
<dbReference type="Gene3D" id="3.40.50.20">
    <property type="match status" value="1"/>
</dbReference>
<evidence type="ECO:0000256" key="1">
    <source>
        <dbReference type="ARBA" id="ARBA00022741"/>
    </source>
</evidence>
<dbReference type="AlphaFoldDB" id="A0A1M5QI33"/>
<evidence type="ECO:0000256" key="2">
    <source>
        <dbReference type="ARBA" id="ARBA00022755"/>
    </source>
</evidence>
<dbReference type="GO" id="GO:0005524">
    <property type="term" value="F:ATP binding"/>
    <property type="evidence" value="ECO:0007669"/>
    <property type="project" value="UniProtKB-UniRule"/>
</dbReference>
<dbReference type="PANTHER" id="PTHR11609">
    <property type="entry name" value="PURINE BIOSYNTHESIS PROTEIN 6/7, PUR6/7"/>
    <property type="match status" value="1"/>
</dbReference>
<feature type="binding site" evidence="4">
    <location>
        <position position="192"/>
    </location>
    <ligand>
        <name>ATP</name>
        <dbReference type="ChEBI" id="CHEBI:30616"/>
    </ligand>
</feature>
<keyword evidence="1 4" id="KW-0547">Nucleotide-binding</keyword>
<evidence type="ECO:0000256" key="5">
    <source>
        <dbReference type="RuleBase" id="RU361200"/>
    </source>
</evidence>
<dbReference type="InterPro" id="IPR016185">
    <property type="entry name" value="PreATP-grasp_dom_sf"/>
</dbReference>
<dbReference type="GO" id="GO:0046872">
    <property type="term" value="F:metal ion binding"/>
    <property type="evidence" value="ECO:0007669"/>
    <property type="project" value="InterPro"/>
</dbReference>
<evidence type="ECO:0000256" key="3">
    <source>
        <dbReference type="ARBA" id="ARBA00022840"/>
    </source>
</evidence>
<name>A0A1M5QI33_9CLOT</name>
<evidence type="ECO:0000313" key="7">
    <source>
        <dbReference type="EMBL" id="SHH13143.1"/>
    </source>
</evidence>
<comment type="function">
    <text evidence="5">Catalyzes the ATP-dependent conversion of 5-aminoimidazole ribonucleotide (AIR) and HCO(3)- to N5-carboxyaminoimidazole ribonucleotide (N5-CAIR).</text>
</comment>
<keyword evidence="4 5" id="KW-0436">Ligase</keyword>
<feature type="domain" description="ATP-grasp" evidence="6">
    <location>
        <begin position="113"/>
        <end position="299"/>
    </location>
</feature>
<dbReference type="PROSITE" id="PS50975">
    <property type="entry name" value="ATP_GRASP"/>
    <property type="match status" value="1"/>
</dbReference>
<dbReference type="RefSeq" id="WP_073335847.1">
    <property type="nucleotide sequence ID" value="NZ_FQXM01000002.1"/>
</dbReference>
<dbReference type="InterPro" id="IPR003135">
    <property type="entry name" value="ATP-grasp_carboxylate-amine"/>
</dbReference>
<dbReference type="InterPro" id="IPR013815">
    <property type="entry name" value="ATP_grasp_subdomain_1"/>
</dbReference>
<dbReference type="OrthoDB" id="9804625at2"/>
<evidence type="ECO:0000259" key="6">
    <source>
        <dbReference type="PROSITE" id="PS50975"/>
    </source>
</evidence>
<dbReference type="PANTHER" id="PTHR11609:SF5">
    <property type="entry name" value="PHOSPHORIBOSYLAMINOIMIDAZOLE CARBOXYLASE"/>
    <property type="match status" value="1"/>
</dbReference>
<dbReference type="UniPathway" id="UPA00074">
    <property type="reaction ID" value="UER00942"/>
</dbReference>
<reference evidence="7 8" key="1">
    <citation type="submission" date="2016-11" db="EMBL/GenBank/DDBJ databases">
        <authorList>
            <person name="Jaros S."/>
            <person name="Januszkiewicz K."/>
            <person name="Wedrychowicz H."/>
        </authorList>
    </citation>
    <scope>NUCLEOTIDE SEQUENCE [LARGE SCALE GENOMIC DNA]</scope>
    <source>
        <strain evidence="7 8">DSM 8605</strain>
    </source>
</reference>
<accession>A0A1M5QI33</accession>
<keyword evidence="8" id="KW-1185">Reference proteome</keyword>
<dbReference type="Gene3D" id="3.30.470.20">
    <property type="entry name" value="ATP-grasp fold, B domain"/>
    <property type="match status" value="1"/>
</dbReference>
<dbReference type="SUPFAM" id="SSF51246">
    <property type="entry name" value="Rudiment single hybrid motif"/>
    <property type="match status" value="1"/>
</dbReference>
<comment type="caution">
    <text evidence="4">Lacks conserved residue(s) required for the propagation of feature annotation.</text>
</comment>
<dbReference type="EMBL" id="FQXM01000002">
    <property type="protein sequence ID" value="SHH13143.1"/>
    <property type="molecule type" value="Genomic_DNA"/>
</dbReference>
<dbReference type="InterPro" id="IPR054350">
    <property type="entry name" value="PurT/PurK_preATP-grasp"/>
</dbReference>
<dbReference type="STRING" id="1121316.SAMN02745207_00080"/>